<sequence length="124" mass="13391">MQTVSELNSFRRSAVAAGMTDEEVSSLVTYLANHPDAGDEIKGTGGCRKLRYAISSNNKGKSGGVRVITFFTGENMPVFLIAAFAKSVKVSLTKAERNKLKTVTDEIVKEYSTRVTRLKVGATA</sequence>
<accession>A0A6H0ZU96</accession>
<dbReference type="Pfam" id="PF06296">
    <property type="entry name" value="RelE"/>
    <property type="match status" value="1"/>
</dbReference>
<dbReference type="EMBL" id="CP050899">
    <property type="protein sequence ID" value="QIX23677.1"/>
    <property type="molecule type" value="Genomic_DNA"/>
</dbReference>
<dbReference type="Proteomes" id="UP000500870">
    <property type="component" value="Chromosome 3"/>
</dbReference>
<organism evidence="1 2">
    <name type="scientific">Agrobacterium pusense</name>
    <dbReference type="NCBI Taxonomy" id="648995"/>
    <lineage>
        <taxon>Bacteria</taxon>
        <taxon>Pseudomonadati</taxon>
        <taxon>Pseudomonadota</taxon>
        <taxon>Alphaproteobacteria</taxon>
        <taxon>Hyphomicrobiales</taxon>
        <taxon>Rhizobiaceae</taxon>
        <taxon>Rhizobium/Agrobacterium group</taxon>
        <taxon>Agrobacterium</taxon>
    </lineage>
</organism>
<evidence type="ECO:0000313" key="2">
    <source>
        <dbReference type="Proteomes" id="UP000500870"/>
    </source>
</evidence>
<gene>
    <name evidence="1" type="ORF">FOB41_21165</name>
</gene>
<reference evidence="1 2" key="1">
    <citation type="submission" date="2020-04" db="EMBL/GenBank/DDBJ databases">
        <title>FDA dAtabase for Regulatory Grade micrObial Sequences (FDA-ARGOS): Supporting development and validation of Infectious Disease Dx tests.</title>
        <authorList>
            <person name="Sciortino C."/>
            <person name="Tallon L."/>
            <person name="Sadzewicz L."/>
            <person name="Vavikolanu K."/>
            <person name="Mehta A."/>
            <person name="Aluvathingal J."/>
            <person name="Nadendla S."/>
            <person name="Nandy P."/>
            <person name="Geyer C."/>
            <person name="Yan Y."/>
            <person name="Sichtig H."/>
        </authorList>
    </citation>
    <scope>NUCLEOTIDE SEQUENCE [LARGE SCALE GENOMIC DNA]</scope>
    <source>
        <strain evidence="1 2">FDAARGOS_633</strain>
    </source>
</reference>
<dbReference type="RefSeq" id="WP_136882461.1">
    <property type="nucleotide sequence ID" value="NZ_CP050899.1"/>
</dbReference>
<dbReference type="InterPro" id="IPR009387">
    <property type="entry name" value="HigB-2"/>
</dbReference>
<dbReference type="AlphaFoldDB" id="A0A6H0ZU96"/>
<proteinExistence type="predicted"/>
<dbReference type="PIRSF" id="PIRSF039032">
    <property type="entry name" value="HigB-2"/>
    <property type="match status" value="1"/>
</dbReference>
<protein>
    <submittedName>
        <fullName evidence="1">Type II toxin-antitoxin system RelE/ParE family toxin</fullName>
    </submittedName>
</protein>
<name>A0A6H0ZU96_9HYPH</name>
<evidence type="ECO:0000313" key="1">
    <source>
        <dbReference type="EMBL" id="QIX23677.1"/>
    </source>
</evidence>